<keyword evidence="3" id="KW-0233">DNA recombination</keyword>
<feature type="active site" description="O-(5'-phospho-DNA)-serine intermediate" evidence="4">
    <location>
        <position position="16"/>
    </location>
</feature>
<dbReference type="PROSITE" id="PS51736">
    <property type="entry name" value="RECOMBINASES_3"/>
    <property type="match status" value="1"/>
</dbReference>
<evidence type="ECO:0000313" key="7">
    <source>
        <dbReference type="Proteomes" id="UP001596101"/>
    </source>
</evidence>
<dbReference type="InterPro" id="IPR006119">
    <property type="entry name" value="Resolv_N"/>
</dbReference>
<dbReference type="SMART" id="SM00857">
    <property type="entry name" value="Resolvase"/>
    <property type="match status" value="1"/>
</dbReference>
<evidence type="ECO:0000256" key="2">
    <source>
        <dbReference type="ARBA" id="ARBA00023125"/>
    </source>
</evidence>
<dbReference type="Gene3D" id="3.90.1750.20">
    <property type="entry name" value="Putative Large Serine Recombinase, Chain B, Domain 2"/>
    <property type="match status" value="1"/>
</dbReference>
<reference evidence="7" key="1">
    <citation type="journal article" date="2019" name="Int. J. Syst. Evol. Microbiol.">
        <title>The Global Catalogue of Microorganisms (GCM) 10K type strain sequencing project: providing services to taxonomists for standard genome sequencing and annotation.</title>
        <authorList>
            <consortium name="The Broad Institute Genomics Platform"/>
            <consortium name="The Broad Institute Genome Sequencing Center for Infectious Disease"/>
            <person name="Wu L."/>
            <person name="Ma J."/>
        </authorList>
    </citation>
    <scope>NUCLEOTIDE SEQUENCE [LARGE SCALE GENOMIC DNA]</scope>
    <source>
        <strain evidence="7">CCUG 43111</strain>
    </source>
</reference>
<dbReference type="InterPro" id="IPR011109">
    <property type="entry name" value="DNA_bind_recombinase_dom"/>
</dbReference>
<dbReference type="EMBL" id="JBHSMR010000002">
    <property type="protein sequence ID" value="MFC5477062.1"/>
    <property type="molecule type" value="Genomic_DNA"/>
</dbReference>
<dbReference type="InterPro" id="IPR038109">
    <property type="entry name" value="DNA_bind_recomb_sf"/>
</dbReference>
<keyword evidence="7" id="KW-1185">Reference proteome</keyword>
<dbReference type="PANTHER" id="PTHR30461">
    <property type="entry name" value="DNA-INVERTASE FROM LAMBDOID PROPHAGE"/>
    <property type="match status" value="1"/>
</dbReference>
<dbReference type="Pfam" id="PF00239">
    <property type="entry name" value="Resolvase"/>
    <property type="match status" value="1"/>
</dbReference>
<dbReference type="InterPro" id="IPR036162">
    <property type="entry name" value="Resolvase-like_N_sf"/>
</dbReference>
<gene>
    <name evidence="6" type="ORF">ACFPQ5_02580</name>
</gene>
<evidence type="ECO:0000259" key="5">
    <source>
        <dbReference type="PROSITE" id="PS51736"/>
    </source>
</evidence>
<dbReference type="InterPro" id="IPR006118">
    <property type="entry name" value="Recombinase_CS"/>
</dbReference>
<evidence type="ECO:0000256" key="1">
    <source>
        <dbReference type="ARBA" id="ARBA00022908"/>
    </source>
</evidence>
<dbReference type="Pfam" id="PF07508">
    <property type="entry name" value="Recombinase"/>
    <property type="match status" value="1"/>
</dbReference>
<evidence type="ECO:0000256" key="4">
    <source>
        <dbReference type="PROSITE-ProRule" id="PRU10137"/>
    </source>
</evidence>
<protein>
    <submittedName>
        <fullName evidence="6">Recombinase family protein</fullName>
    </submittedName>
</protein>
<dbReference type="InterPro" id="IPR050639">
    <property type="entry name" value="SSR_resolvase"/>
</dbReference>
<dbReference type="CDD" id="cd00338">
    <property type="entry name" value="Ser_Recombinase"/>
    <property type="match status" value="1"/>
</dbReference>
<proteinExistence type="predicted"/>
<feature type="domain" description="Resolvase/invertase-type recombinase catalytic" evidence="5">
    <location>
        <begin position="8"/>
        <end position="158"/>
    </location>
</feature>
<organism evidence="6 7">
    <name type="scientific">Massilia suwonensis</name>
    <dbReference type="NCBI Taxonomy" id="648895"/>
    <lineage>
        <taxon>Bacteria</taxon>
        <taxon>Pseudomonadati</taxon>
        <taxon>Pseudomonadota</taxon>
        <taxon>Betaproteobacteria</taxon>
        <taxon>Burkholderiales</taxon>
        <taxon>Oxalobacteraceae</taxon>
        <taxon>Telluria group</taxon>
        <taxon>Massilia</taxon>
    </lineage>
</organism>
<dbReference type="RefSeq" id="WP_379751645.1">
    <property type="nucleotide sequence ID" value="NZ_JBHSMR010000002.1"/>
</dbReference>
<dbReference type="SUPFAM" id="SSF53041">
    <property type="entry name" value="Resolvase-like"/>
    <property type="match status" value="1"/>
</dbReference>
<evidence type="ECO:0000256" key="3">
    <source>
        <dbReference type="ARBA" id="ARBA00023172"/>
    </source>
</evidence>
<dbReference type="Gene3D" id="3.40.50.1390">
    <property type="entry name" value="Resolvase, N-terminal catalytic domain"/>
    <property type="match status" value="1"/>
</dbReference>
<comment type="caution">
    <text evidence="6">The sequence shown here is derived from an EMBL/GenBank/DDBJ whole genome shotgun (WGS) entry which is preliminary data.</text>
</comment>
<evidence type="ECO:0000313" key="6">
    <source>
        <dbReference type="EMBL" id="MFC5477062.1"/>
    </source>
</evidence>
<name>A0ABW0MIG3_9BURK</name>
<dbReference type="PROSITE" id="PS00397">
    <property type="entry name" value="RECOMBINASES_1"/>
    <property type="match status" value="1"/>
</dbReference>
<sequence>MALPSIRGAALYVRASTEHQNYSTDHQESALREYAAQHDFKVVAVYRDEGRSGLTLDGRNGLLRLLEEVQSGQADYAAVLVYDVSRWGRFQDVDESAYYEYACRRAGIMVSYCAEPFTNDGSPLATLLKGLKRAMAAEYSRELSAKVFRAQCRLTAAGFKQGGSAGYGLRRQCLSADGRTPRTLEIGERKSLPTDRVGFVHGPLEEVAVVRRIFDMCTNKQMPDTRIADALNAERLTNQYGRAWSAHNVKAILTNEKYAGTLIFNRSTQRLRSSRRPNDPHKWIRVENAFQGIVSKEMFSRTRQVRLRRGKHWTDDEMLDGLREILVEHGKVSADLIDKSDLPSAKSYALRFRSLVAAYEAAGVSGPSLSRATITRYRLRCVTKDMAIELERCARHANAQLEKVTARTYRVNGVTVRLLCTRCRYERSHPCWKVTVRHAPAVDFVLWVRMNHANEEVAQIYLLPVQDFPEHQYLWPSTRTLPNYQQFAHASMAHVFGLN</sequence>
<keyword evidence="2" id="KW-0238">DNA-binding</keyword>
<dbReference type="Proteomes" id="UP001596101">
    <property type="component" value="Unassembled WGS sequence"/>
</dbReference>
<accession>A0ABW0MIG3</accession>
<dbReference type="PANTHER" id="PTHR30461:SF23">
    <property type="entry name" value="DNA RECOMBINASE-RELATED"/>
    <property type="match status" value="1"/>
</dbReference>
<keyword evidence="1" id="KW-0229">DNA integration</keyword>